<dbReference type="WBParaSite" id="ECPE_0001207801-mRNA-1">
    <property type="protein sequence ID" value="ECPE_0001207801-mRNA-1"/>
    <property type="gene ID" value="ECPE_0001207801"/>
</dbReference>
<evidence type="ECO:0000256" key="3">
    <source>
        <dbReference type="ARBA" id="ARBA00010803"/>
    </source>
</evidence>
<keyword evidence="7" id="KW-1185">Reference proteome</keyword>
<accession>A0A183AYK8</accession>
<dbReference type="InterPro" id="IPR019361">
    <property type="entry name" value="HPF1"/>
</dbReference>
<organism evidence="8">
    <name type="scientific">Echinostoma caproni</name>
    <dbReference type="NCBI Taxonomy" id="27848"/>
    <lineage>
        <taxon>Eukaryota</taxon>
        <taxon>Metazoa</taxon>
        <taxon>Spiralia</taxon>
        <taxon>Lophotrochozoa</taxon>
        <taxon>Platyhelminthes</taxon>
        <taxon>Trematoda</taxon>
        <taxon>Digenea</taxon>
        <taxon>Plagiorchiida</taxon>
        <taxon>Echinostomata</taxon>
        <taxon>Echinostomatoidea</taxon>
        <taxon>Echinostomatidae</taxon>
        <taxon>Echinostoma</taxon>
    </lineage>
</organism>
<dbReference type="GO" id="GO:0005694">
    <property type="term" value="C:chromosome"/>
    <property type="evidence" value="ECO:0007669"/>
    <property type="project" value="UniProtKB-SubCell"/>
</dbReference>
<dbReference type="GO" id="GO:0042393">
    <property type="term" value="F:histone binding"/>
    <property type="evidence" value="ECO:0007669"/>
    <property type="project" value="InterPro"/>
</dbReference>
<dbReference type="EMBL" id="UZAN01052044">
    <property type="protein sequence ID" value="VDP89266.1"/>
    <property type="molecule type" value="Genomic_DNA"/>
</dbReference>
<dbReference type="Proteomes" id="UP000272942">
    <property type="component" value="Unassembled WGS sequence"/>
</dbReference>
<dbReference type="PANTHER" id="PTHR13386:SF1">
    <property type="entry name" value="HISTONE PARYLATION FACTOR 1"/>
    <property type="match status" value="1"/>
</dbReference>
<evidence type="ECO:0000256" key="4">
    <source>
        <dbReference type="ARBA" id="ARBA00022454"/>
    </source>
</evidence>
<reference evidence="6 7" key="2">
    <citation type="submission" date="2018-11" db="EMBL/GenBank/DDBJ databases">
        <authorList>
            <consortium name="Pathogen Informatics"/>
        </authorList>
    </citation>
    <scope>NUCLEOTIDE SEQUENCE [LARGE SCALE GENOMIC DNA]</scope>
    <source>
        <strain evidence="6 7">Egypt</strain>
    </source>
</reference>
<keyword evidence="4" id="KW-0158">Chromosome</keyword>
<proteinExistence type="inferred from homology"/>
<evidence type="ECO:0000313" key="6">
    <source>
        <dbReference type="EMBL" id="VDP89266.1"/>
    </source>
</evidence>
<dbReference type="PANTHER" id="PTHR13386">
    <property type="entry name" value="HISTONE PARYLATION FACTOR 1"/>
    <property type="match status" value="1"/>
</dbReference>
<protein>
    <submittedName>
        <fullName evidence="8">CHAT domain-containing protein</fullName>
    </submittedName>
</protein>
<dbReference type="Pfam" id="PF10228">
    <property type="entry name" value="HPF1"/>
    <property type="match status" value="1"/>
</dbReference>
<dbReference type="AlphaFoldDB" id="A0A183AYK8"/>
<comment type="subcellular location">
    <subcellularLocation>
        <location evidence="2">Chromosome</location>
    </subcellularLocation>
    <subcellularLocation>
        <location evidence="1">Nucleus</location>
    </subcellularLocation>
</comment>
<name>A0A183AYK8_9TREM</name>
<keyword evidence="5" id="KW-0539">Nucleus</keyword>
<evidence type="ECO:0000256" key="5">
    <source>
        <dbReference type="ARBA" id="ARBA00023242"/>
    </source>
</evidence>
<evidence type="ECO:0000256" key="1">
    <source>
        <dbReference type="ARBA" id="ARBA00004123"/>
    </source>
</evidence>
<dbReference type="GO" id="GO:0072572">
    <property type="term" value="F:poly-ADP-D-ribose binding"/>
    <property type="evidence" value="ECO:0007669"/>
    <property type="project" value="TreeGrafter"/>
</dbReference>
<dbReference type="GO" id="GO:0006974">
    <property type="term" value="P:DNA damage response"/>
    <property type="evidence" value="ECO:0007669"/>
    <property type="project" value="InterPro"/>
</dbReference>
<reference evidence="8" key="1">
    <citation type="submission" date="2016-06" db="UniProtKB">
        <authorList>
            <consortium name="WormBaseParasite"/>
        </authorList>
    </citation>
    <scope>IDENTIFICATION</scope>
</reference>
<dbReference type="GO" id="GO:0005634">
    <property type="term" value="C:nucleus"/>
    <property type="evidence" value="ECO:0007669"/>
    <property type="project" value="UniProtKB-SubCell"/>
</dbReference>
<dbReference type="OrthoDB" id="416496at2759"/>
<evidence type="ECO:0000313" key="7">
    <source>
        <dbReference type="Proteomes" id="UP000272942"/>
    </source>
</evidence>
<sequence length="257" mass="28777">MFQSPTLPEDLETIPMCYRYFHDPPELVTIMLGSNGRHIGYFRDRPNEEPILVVESNPNESGALRVLGTSIFAVTKSFLSALASSEKILSSMDQFIEESKFILPQSDEIIKQRKKRCVCSTLSEIGLVVPLKGDIGYRPLTMTYAKLIKVLQSAINAPNEDKQLSCLEPIDELITHSQFACDEGDFGQAIELGLSLLAFHPKGLPVDRANCLNSRIKHLLSVGYELAGYPEFVSVIVQHMRDRRIDPPTLKHIISFS</sequence>
<evidence type="ECO:0000256" key="2">
    <source>
        <dbReference type="ARBA" id="ARBA00004286"/>
    </source>
</evidence>
<comment type="similarity">
    <text evidence="3">Belongs to the HPF1 family.</text>
</comment>
<gene>
    <name evidence="6" type="ORF">ECPE_LOCUS12043</name>
</gene>
<evidence type="ECO:0000313" key="8">
    <source>
        <dbReference type="WBParaSite" id="ECPE_0001207801-mRNA-1"/>
    </source>
</evidence>